<keyword evidence="1" id="KW-0472">Membrane</keyword>
<keyword evidence="3" id="KW-1185">Reference proteome</keyword>
<evidence type="ECO:0000256" key="1">
    <source>
        <dbReference type="SAM" id="Phobius"/>
    </source>
</evidence>
<dbReference type="Proteomes" id="UP000006729">
    <property type="component" value="Chromosome 5"/>
</dbReference>
<dbReference type="AlphaFoldDB" id="A0A3N7G944"/>
<organism evidence="2 3">
    <name type="scientific">Populus trichocarpa</name>
    <name type="common">Western balsam poplar</name>
    <name type="synonym">Populus balsamifera subsp. trichocarpa</name>
    <dbReference type="NCBI Taxonomy" id="3694"/>
    <lineage>
        <taxon>Eukaryota</taxon>
        <taxon>Viridiplantae</taxon>
        <taxon>Streptophyta</taxon>
        <taxon>Embryophyta</taxon>
        <taxon>Tracheophyta</taxon>
        <taxon>Spermatophyta</taxon>
        <taxon>Magnoliopsida</taxon>
        <taxon>eudicotyledons</taxon>
        <taxon>Gunneridae</taxon>
        <taxon>Pentapetalae</taxon>
        <taxon>rosids</taxon>
        <taxon>fabids</taxon>
        <taxon>Malpighiales</taxon>
        <taxon>Salicaceae</taxon>
        <taxon>Saliceae</taxon>
        <taxon>Populus</taxon>
    </lineage>
</organism>
<name>A0A3N7G944_POPTR</name>
<accession>A0A3N7G944</accession>
<evidence type="ECO:0000313" key="3">
    <source>
        <dbReference type="Proteomes" id="UP000006729"/>
    </source>
</evidence>
<proteinExistence type="predicted"/>
<keyword evidence="1" id="KW-0812">Transmembrane</keyword>
<evidence type="ECO:0000313" key="2">
    <source>
        <dbReference type="EMBL" id="RQO90418.1"/>
    </source>
</evidence>
<reference evidence="2 3" key="1">
    <citation type="journal article" date="2006" name="Science">
        <title>The genome of black cottonwood, Populus trichocarpa (Torr. &amp; Gray).</title>
        <authorList>
            <person name="Tuskan G.A."/>
            <person name="Difazio S."/>
            <person name="Jansson S."/>
            <person name="Bohlmann J."/>
            <person name="Grigoriev I."/>
            <person name="Hellsten U."/>
            <person name="Putnam N."/>
            <person name="Ralph S."/>
            <person name="Rombauts S."/>
            <person name="Salamov A."/>
            <person name="Schein J."/>
            <person name="Sterck L."/>
            <person name="Aerts A."/>
            <person name="Bhalerao R.R."/>
            <person name="Bhalerao R.P."/>
            <person name="Blaudez D."/>
            <person name="Boerjan W."/>
            <person name="Brun A."/>
            <person name="Brunner A."/>
            <person name="Busov V."/>
            <person name="Campbell M."/>
            <person name="Carlson J."/>
            <person name="Chalot M."/>
            <person name="Chapman J."/>
            <person name="Chen G.L."/>
            <person name="Cooper D."/>
            <person name="Coutinho P.M."/>
            <person name="Couturier J."/>
            <person name="Covert S."/>
            <person name="Cronk Q."/>
            <person name="Cunningham R."/>
            <person name="Davis J."/>
            <person name="Degroeve S."/>
            <person name="Dejardin A."/>
            <person name="Depamphilis C."/>
            <person name="Detter J."/>
            <person name="Dirks B."/>
            <person name="Dubchak I."/>
            <person name="Duplessis S."/>
            <person name="Ehlting J."/>
            <person name="Ellis B."/>
            <person name="Gendler K."/>
            <person name="Goodstein D."/>
            <person name="Gribskov M."/>
            <person name="Grimwood J."/>
            <person name="Groover A."/>
            <person name="Gunter L."/>
            <person name="Hamberger B."/>
            <person name="Heinze B."/>
            <person name="Helariutta Y."/>
            <person name="Henrissat B."/>
            <person name="Holligan D."/>
            <person name="Holt R."/>
            <person name="Huang W."/>
            <person name="Islam-Faridi N."/>
            <person name="Jones S."/>
            <person name="Jones-Rhoades M."/>
            <person name="Jorgensen R."/>
            <person name="Joshi C."/>
            <person name="Kangasjarvi J."/>
            <person name="Karlsson J."/>
            <person name="Kelleher C."/>
            <person name="Kirkpatrick R."/>
            <person name="Kirst M."/>
            <person name="Kohler A."/>
            <person name="Kalluri U."/>
            <person name="Larimer F."/>
            <person name="Leebens-Mack J."/>
            <person name="Leple J.C."/>
            <person name="Locascio P."/>
            <person name="Lou Y."/>
            <person name="Lucas S."/>
            <person name="Martin F."/>
            <person name="Montanini B."/>
            <person name="Napoli C."/>
            <person name="Nelson D.R."/>
            <person name="Nelson C."/>
            <person name="Nieminen K."/>
            <person name="Nilsson O."/>
            <person name="Pereda V."/>
            <person name="Peter G."/>
            <person name="Philippe R."/>
            <person name="Pilate G."/>
            <person name="Poliakov A."/>
            <person name="Razumovskaya J."/>
            <person name="Richardson P."/>
            <person name="Rinaldi C."/>
            <person name="Ritland K."/>
            <person name="Rouze P."/>
            <person name="Ryaboy D."/>
            <person name="Schmutz J."/>
            <person name="Schrader J."/>
            <person name="Segerman B."/>
            <person name="Shin H."/>
            <person name="Siddiqui A."/>
            <person name="Sterky F."/>
            <person name="Terry A."/>
            <person name="Tsai C.J."/>
            <person name="Uberbacher E."/>
            <person name="Unneberg P."/>
            <person name="Vahala J."/>
            <person name="Wall K."/>
            <person name="Wessler S."/>
            <person name="Yang G."/>
            <person name="Yin T."/>
            <person name="Douglas C."/>
            <person name="Marra M."/>
            <person name="Sandberg G."/>
            <person name="Van de Peer Y."/>
            <person name="Rokhsar D."/>
        </authorList>
    </citation>
    <scope>NUCLEOTIDE SEQUENCE [LARGE SCALE GENOMIC DNA]</scope>
    <source>
        <strain evidence="3">cv. Nisqually</strain>
    </source>
</reference>
<dbReference type="InParanoid" id="A0A3N7G944"/>
<protein>
    <submittedName>
        <fullName evidence="2">Uncharacterized protein</fullName>
    </submittedName>
</protein>
<sequence>MVGEIRTCLKMVDVYLALGSVCGSFGIFVSSSYFFDPEIYKLKMEERSLSHHGVLRDRIPPSKLDIWREIRTPLVGGRIHSVQHGHCKFKLLKDVHTIH</sequence>
<keyword evidence="1" id="KW-1133">Transmembrane helix</keyword>
<dbReference type="EMBL" id="CM009294">
    <property type="protein sequence ID" value="RQO90418.1"/>
    <property type="molecule type" value="Genomic_DNA"/>
</dbReference>
<gene>
    <name evidence="2" type="ORF">POPTR_005G123401</name>
</gene>
<feature type="transmembrane region" description="Helical" evidence="1">
    <location>
        <begin position="14"/>
        <end position="35"/>
    </location>
</feature>